<evidence type="ECO:0000256" key="2">
    <source>
        <dbReference type="ARBA" id="ARBA00004752"/>
    </source>
</evidence>
<dbReference type="UniPathway" id="UPA00219"/>
<proteinExistence type="inferred from homology"/>
<feature type="binding site" evidence="12">
    <location>
        <position position="306"/>
    </location>
    <ligand>
        <name>UDP-N-acetyl-alpha-D-glucosamine</name>
        <dbReference type="ChEBI" id="CHEBI:57705"/>
    </ligand>
</feature>
<dbReference type="Proteomes" id="UP000178880">
    <property type="component" value="Unassembled WGS sequence"/>
</dbReference>
<evidence type="ECO:0000313" key="14">
    <source>
        <dbReference type="EMBL" id="OGZ00205.1"/>
    </source>
</evidence>
<comment type="subcellular location">
    <subcellularLocation>
        <location evidence="1 12">Cytoplasm</location>
    </subcellularLocation>
</comment>
<dbReference type="GO" id="GO:0008360">
    <property type="term" value="P:regulation of cell shape"/>
    <property type="evidence" value="ECO:0007669"/>
    <property type="project" value="UniProtKB-KW"/>
</dbReference>
<feature type="binding site" evidence="12">
    <location>
        <position position="328"/>
    </location>
    <ligand>
        <name>UDP-N-acetyl-alpha-D-glucosamine</name>
        <dbReference type="ChEBI" id="CHEBI:57705"/>
    </ligand>
</feature>
<comment type="caution">
    <text evidence="14">The sequence shown here is derived from an EMBL/GenBank/DDBJ whole genome shotgun (WGS) entry which is preliminary data.</text>
</comment>
<dbReference type="CDD" id="cd01555">
    <property type="entry name" value="UdpNAET"/>
    <property type="match status" value="1"/>
</dbReference>
<dbReference type="InterPro" id="IPR005750">
    <property type="entry name" value="UDP_GlcNAc_COvinyl_MurA"/>
</dbReference>
<organism evidence="14 15">
    <name type="scientific">Candidatus Liptonbacteria bacterium RIFCSPLOWO2_01_FULL_52_25</name>
    <dbReference type="NCBI Taxonomy" id="1798650"/>
    <lineage>
        <taxon>Bacteria</taxon>
        <taxon>Candidatus Liptoniibacteriota</taxon>
    </lineage>
</organism>
<feature type="binding site" evidence="12">
    <location>
        <position position="94"/>
    </location>
    <ligand>
        <name>UDP-N-acetyl-alpha-D-glucosamine</name>
        <dbReference type="ChEBI" id="CHEBI:57705"/>
    </ligand>
</feature>
<evidence type="ECO:0000256" key="5">
    <source>
        <dbReference type="ARBA" id="ARBA00022679"/>
    </source>
</evidence>
<feature type="domain" description="Enolpyruvate transferase" evidence="13">
    <location>
        <begin position="8"/>
        <end position="408"/>
    </location>
</feature>
<dbReference type="EMBL" id="MHLA01000006">
    <property type="protein sequence ID" value="OGZ00205.1"/>
    <property type="molecule type" value="Genomic_DNA"/>
</dbReference>
<dbReference type="Pfam" id="PF00275">
    <property type="entry name" value="EPSP_synthase"/>
    <property type="match status" value="1"/>
</dbReference>
<evidence type="ECO:0000259" key="13">
    <source>
        <dbReference type="Pfam" id="PF00275"/>
    </source>
</evidence>
<evidence type="ECO:0000256" key="7">
    <source>
        <dbReference type="ARBA" id="ARBA00022984"/>
    </source>
</evidence>
<dbReference type="InterPro" id="IPR036968">
    <property type="entry name" value="Enolpyruvate_Tfrase_sf"/>
</dbReference>
<dbReference type="GO" id="GO:0005737">
    <property type="term" value="C:cytoplasm"/>
    <property type="evidence" value="ECO:0007669"/>
    <property type="project" value="UniProtKB-SubCell"/>
</dbReference>
<keyword evidence="7 12" id="KW-0573">Peptidoglycan synthesis</keyword>
<evidence type="ECO:0000256" key="10">
    <source>
        <dbReference type="ARBA" id="ARBA00038367"/>
    </source>
</evidence>
<gene>
    <name evidence="12" type="primary">murA</name>
    <name evidence="14" type="ORF">A2945_05195</name>
</gene>
<accession>A0A1G2CFP6</accession>
<evidence type="ECO:0000256" key="12">
    <source>
        <dbReference type="HAMAP-Rule" id="MF_00111"/>
    </source>
</evidence>
<dbReference type="STRING" id="1798650.A2945_05195"/>
<dbReference type="PANTHER" id="PTHR43783:SF1">
    <property type="entry name" value="UDP-N-ACETYLGLUCOSAMINE 1-CARBOXYVINYLTRANSFERASE"/>
    <property type="match status" value="1"/>
</dbReference>
<keyword evidence="9 12" id="KW-0961">Cell wall biogenesis/degradation</keyword>
<dbReference type="Gene3D" id="3.65.10.10">
    <property type="entry name" value="Enolpyruvate transferase domain"/>
    <property type="match status" value="2"/>
</dbReference>
<dbReference type="NCBIfam" id="NF006873">
    <property type="entry name" value="PRK09369.1"/>
    <property type="match status" value="1"/>
</dbReference>
<reference evidence="14 15" key="1">
    <citation type="journal article" date="2016" name="Nat. Commun.">
        <title>Thousands of microbial genomes shed light on interconnected biogeochemical processes in an aquifer system.</title>
        <authorList>
            <person name="Anantharaman K."/>
            <person name="Brown C.T."/>
            <person name="Hug L.A."/>
            <person name="Sharon I."/>
            <person name="Castelle C.J."/>
            <person name="Probst A.J."/>
            <person name="Thomas B.C."/>
            <person name="Singh A."/>
            <person name="Wilkins M.J."/>
            <person name="Karaoz U."/>
            <person name="Brodie E.L."/>
            <person name="Williams K.H."/>
            <person name="Hubbard S.S."/>
            <person name="Banfield J.F."/>
        </authorList>
    </citation>
    <scope>NUCLEOTIDE SEQUENCE [LARGE SCALE GENOMIC DNA]</scope>
</reference>
<dbReference type="NCBIfam" id="TIGR01072">
    <property type="entry name" value="murA"/>
    <property type="match status" value="1"/>
</dbReference>
<sequence>MESFRIRGGLPLLGDIETRGSKNTILPAIAAALLTEEPVILENVPGISDVAVMVDIIKKLGATVLWEKSQHRLTIEAKELKNADIDENLARKFRGSVLFAGALLGRFRKVTFPYPGGDVIGARPLTTHLAALESLGVRIQDNGRVALDGANLAGGVVLMEEPSVTATENTILAAVLAPGKTEIRLAACEPHVQEIVRMLQKMGARVQWKNFGSLEIEGVSILRGVRYRINPDELEISSFAALAAATKSEITIRGIAAEYLDAVFLQLNKMGVAFKLYDDVLAILKPKKQYQGFRVQSGLYPKLVTDHLPPFAALATQANGPSLIHEWMYEGRLRYVEELQKMGADAKILDPHRALINGPTPLHGSRIASVDIRTGMTLVIAALIAEGETVISGVDHIDRGYEKLDERLCALGASIERVA</sequence>
<evidence type="ECO:0000256" key="6">
    <source>
        <dbReference type="ARBA" id="ARBA00022960"/>
    </source>
</evidence>
<comment type="function">
    <text evidence="12">Cell wall formation. Adds enolpyruvyl to UDP-N-acetylglucosamine.</text>
</comment>
<keyword evidence="8 12" id="KW-0131">Cell cycle</keyword>
<evidence type="ECO:0000256" key="8">
    <source>
        <dbReference type="ARBA" id="ARBA00023306"/>
    </source>
</evidence>
<evidence type="ECO:0000256" key="9">
    <source>
        <dbReference type="ARBA" id="ARBA00023316"/>
    </source>
</evidence>
<evidence type="ECO:0000256" key="3">
    <source>
        <dbReference type="ARBA" id="ARBA00022490"/>
    </source>
</evidence>
<feature type="active site" description="Proton donor" evidence="12">
    <location>
        <position position="118"/>
    </location>
</feature>
<dbReference type="PANTHER" id="PTHR43783">
    <property type="entry name" value="UDP-N-ACETYLGLUCOSAMINE 1-CARBOXYVINYLTRANSFERASE"/>
    <property type="match status" value="1"/>
</dbReference>
<dbReference type="InterPro" id="IPR050068">
    <property type="entry name" value="MurA_subfamily"/>
</dbReference>
<keyword evidence="5 12" id="KW-0808">Transferase</keyword>
<dbReference type="AlphaFoldDB" id="A0A1G2CFP6"/>
<dbReference type="InterPro" id="IPR013792">
    <property type="entry name" value="RNA3'P_cycl/enolpyr_Trfase_a/b"/>
</dbReference>
<dbReference type="GO" id="GO:0009252">
    <property type="term" value="P:peptidoglycan biosynthetic process"/>
    <property type="evidence" value="ECO:0007669"/>
    <property type="project" value="UniProtKB-UniRule"/>
</dbReference>
<keyword evidence="6 12" id="KW-0133">Cell shape</keyword>
<evidence type="ECO:0000256" key="4">
    <source>
        <dbReference type="ARBA" id="ARBA00022618"/>
    </source>
</evidence>
<dbReference type="HAMAP" id="MF_00111">
    <property type="entry name" value="MurA"/>
    <property type="match status" value="1"/>
</dbReference>
<protein>
    <recommendedName>
        <fullName evidence="12">UDP-N-acetylglucosamine 1-carboxyvinyltransferase</fullName>
        <ecNumber evidence="12">2.5.1.7</ecNumber>
    </recommendedName>
    <alternativeName>
        <fullName evidence="12">Enoylpyruvate transferase</fullName>
    </alternativeName>
    <alternativeName>
        <fullName evidence="12">UDP-N-acetylglucosamine enolpyruvyl transferase</fullName>
        <shortName evidence="12">EPT</shortName>
    </alternativeName>
</protein>
<dbReference type="InterPro" id="IPR001986">
    <property type="entry name" value="Enolpyruvate_Tfrase_dom"/>
</dbReference>
<comment type="catalytic activity">
    <reaction evidence="11 12">
        <text>phosphoenolpyruvate + UDP-N-acetyl-alpha-D-glucosamine = UDP-N-acetyl-3-O-(1-carboxyvinyl)-alpha-D-glucosamine + phosphate</text>
        <dbReference type="Rhea" id="RHEA:18681"/>
        <dbReference type="ChEBI" id="CHEBI:43474"/>
        <dbReference type="ChEBI" id="CHEBI:57705"/>
        <dbReference type="ChEBI" id="CHEBI:58702"/>
        <dbReference type="ChEBI" id="CHEBI:68483"/>
        <dbReference type="EC" id="2.5.1.7"/>
    </reaction>
</comment>
<dbReference type="GO" id="GO:0071555">
    <property type="term" value="P:cell wall organization"/>
    <property type="evidence" value="ECO:0007669"/>
    <property type="project" value="UniProtKB-KW"/>
</dbReference>
<comment type="caution">
    <text evidence="12">Lacks conserved residue(s) required for the propagation of feature annotation.</text>
</comment>
<keyword evidence="3 12" id="KW-0963">Cytoplasm</keyword>
<dbReference type="SUPFAM" id="SSF55205">
    <property type="entry name" value="EPT/RTPC-like"/>
    <property type="match status" value="1"/>
</dbReference>
<evidence type="ECO:0000256" key="11">
    <source>
        <dbReference type="ARBA" id="ARBA00047527"/>
    </source>
</evidence>
<feature type="binding site" evidence="12">
    <location>
        <begin position="22"/>
        <end position="23"/>
    </location>
    <ligand>
        <name>phosphoenolpyruvate</name>
        <dbReference type="ChEBI" id="CHEBI:58702"/>
    </ligand>
</feature>
<comment type="similarity">
    <text evidence="10 12">Belongs to the EPSP synthase family. MurA subfamily.</text>
</comment>
<dbReference type="GO" id="GO:0019277">
    <property type="term" value="P:UDP-N-acetylgalactosamine biosynthetic process"/>
    <property type="evidence" value="ECO:0007669"/>
    <property type="project" value="InterPro"/>
</dbReference>
<keyword evidence="4 12" id="KW-0132">Cell division</keyword>
<dbReference type="EC" id="2.5.1.7" evidence="12"/>
<evidence type="ECO:0000256" key="1">
    <source>
        <dbReference type="ARBA" id="ARBA00004496"/>
    </source>
</evidence>
<name>A0A1G2CFP6_9BACT</name>
<dbReference type="GO" id="GO:0008760">
    <property type="term" value="F:UDP-N-acetylglucosamine 1-carboxyvinyltransferase activity"/>
    <property type="evidence" value="ECO:0007669"/>
    <property type="project" value="UniProtKB-UniRule"/>
</dbReference>
<evidence type="ECO:0000313" key="15">
    <source>
        <dbReference type="Proteomes" id="UP000178880"/>
    </source>
</evidence>
<comment type="pathway">
    <text evidence="2 12">Cell wall biogenesis; peptidoglycan biosynthesis.</text>
</comment>
<dbReference type="GO" id="GO:0051301">
    <property type="term" value="P:cell division"/>
    <property type="evidence" value="ECO:0007669"/>
    <property type="project" value="UniProtKB-KW"/>
</dbReference>